<reference evidence="2" key="1">
    <citation type="journal article" date="2008" name="Nat. Genet.">
        <title>The Pristionchus pacificus genome provides a unique perspective on nematode lifestyle and parasitism.</title>
        <authorList>
            <person name="Dieterich C."/>
            <person name="Clifton S.W."/>
            <person name="Schuster L.N."/>
            <person name="Chinwalla A."/>
            <person name="Delehaunty K."/>
            <person name="Dinkelacker I."/>
            <person name="Fulton L."/>
            <person name="Fulton R."/>
            <person name="Godfrey J."/>
            <person name="Minx P."/>
            <person name="Mitreva M."/>
            <person name="Roeseler W."/>
            <person name="Tian H."/>
            <person name="Witte H."/>
            <person name="Yang S.P."/>
            <person name="Wilson R.K."/>
            <person name="Sommer R.J."/>
        </authorList>
    </citation>
    <scope>NUCLEOTIDE SEQUENCE [LARGE SCALE GENOMIC DNA]</scope>
    <source>
        <strain evidence="2">PS312</strain>
    </source>
</reference>
<sequence length="81" mass="9238">MFSQYVRSCVFPRPNVSGIHVPGEEKRGKKNSIISLEFAVTKFVTIRPGVRHEASPFKNCPLHVTFRDGLRDKTSHDRDDP</sequence>
<dbReference type="EnsemblMetazoa" id="PPA44311.1">
    <property type="protein sequence ID" value="PPA44311.1"/>
    <property type="gene ID" value="WBGene00282680"/>
</dbReference>
<accession>A0A2A6BPT5</accession>
<name>A0A2A6BPT5_PRIPA</name>
<keyword evidence="2" id="KW-1185">Reference proteome</keyword>
<gene>
    <name evidence="1" type="primary">WBGene00282680</name>
</gene>
<organism evidence="1 2">
    <name type="scientific">Pristionchus pacificus</name>
    <name type="common">Parasitic nematode worm</name>
    <dbReference type="NCBI Taxonomy" id="54126"/>
    <lineage>
        <taxon>Eukaryota</taxon>
        <taxon>Metazoa</taxon>
        <taxon>Ecdysozoa</taxon>
        <taxon>Nematoda</taxon>
        <taxon>Chromadorea</taxon>
        <taxon>Rhabditida</taxon>
        <taxon>Rhabditina</taxon>
        <taxon>Diplogasteromorpha</taxon>
        <taxon>Diplogasteroidea</taxon>
        <taxon>Neodiplogasteridae</taxon>
        <taxon>Pristionchus</taxon>
    </lineage>
</organism>
<reference evidence="1" key="2">
    <citation type="submission" date="2022-06" db="UniProtKB">
        <authorList>
            <consortium name="EnsemblMetazoa"/>
        </authorList>
    </citation>
    <scope>IDENTIFICATION</scope>
    <source>
        <strain evidence="1">PS312</strain>
    </source>
</reference>
<evidence type="ECO:0000313" key="1">
    <source>
        <dbReference type="EnsemblMetazoa" id="PPA44311.1"/>
    </source>
</evidence>
<protein>
    <submittedName>
        <fullName evidence="1">Uncharacterized protein</fullName>
    </submittedName>
</protein>
<accession>A0A8R1UZA8</accession>
<dbReference type="AlphaFoldDB" id="A0A2A6BPT5"/>
<proteinExistence type="predicted"/>
<dbReference type="Proteomes" id="UP000005239">
    <property type="component" value="Unassembled WGS sequence"/>
</dbReference>
<evidence type="ECO:0000313" key="2">
    <source>
        <dbReference type="Proteomes" id="UP000005239"/>
    </source>
</evidence>